<dbReference type="Proteomes" id="UP000283063">
    <property type="component" value="Chromosome"/>
</dbReference>
<evidence type="ECO:0000313" key="3">
    <source>
        <dbReference type="Proteomes" id="UP000283063"/>
    </source>
</evidence>
<feature type="domain" description="HTH cro/C1-type" evidence="1">
    <location>
        <begin position="13"/>
        <end position="65"/>
    </location>
</feature>
<dbReference type="PROSITE" id="PS50943">
    <property type="entry name" value="HTH_CROC1"/>
    <property type="match status" value="1"/>
</dbReference>
<dbReference type="Gene3D" id="1.10.260.40">
    <property type="entry name" value="lambda repressor-like DNA-binding domains"/>
    <property type="match status" value="1"/>
</dbReference>
<keyword evidence="3" id="KW-1185">Reference proteome</keyword>
<dbReference type="RefSeq" id="WP_127748424.1">
    <property type="nucleotide sequence ID" value="NZ_CP033219.1"/>
</dbReference>
<dbReference type="CDD" id="cd00093">
    <property type="entry name" value="HTH_XRE"/>
    <property type="match status" value="1"/>
</dbReference>
<accession>A0A3T0N1G4</accession>
<protein>
    <recommendedName>
        <fullName evidence="1">HTH cro/C1-type domain-containing protein</fullName>
    </recommendedName>
</protein>
<proteinExistence type="predicted"/>
<name>A0A3T0N1G4_9RHOB</name>
<organism evidence="2 3">
    <name type="scientific">Parasedimentitalea marina</name>
    <dbReference type="NCBI Taxonomy" id="2483033"/>
    <lineage>
        <taxon>Bacteria</taxon>
        <taxon>Pseudomonadati</taxon>
        <taxon>Pseudomonadota</taxon>
        <taxon>Alphaproteobacteria</taxon>
        <taxon>Rhodobacterales</taxon>
        <taxon>Paracoccaceae</taxon>
        <taxon>Parasedimentitalea</taxon>
    </lineage>
</organism>
<evidence type="ECO:0000313" key="2">
    <source>
        <dbReference type="EMBL" id="AZV77863.1"/>
    </source>
</evidence>
<reference evidence="2 3" key="1">
    <citation type="submission" date="2018-10" db="EMBL/GenBank/DDBJ databases">
        <title>Parasedimentitalea marina sp. nov., a psychrophilic bacterium isolated from deep seawater of the New Britain Trench.</title>
        <authorList>
            <person name="Cao J."/>
        </authorList>
    </citation>
    <scope>NUCLEOTIDE SEQUENCE [LARGE SCALE GENOMIC DNA]</scope>
    <source>
        <strain evidence="2 3">W43</strain>
    </source>
</reference>
<dbReference type="SUPFAM" id="SSF47413">
    <property type="entry name" value="lambda repressor-like DNA-binding domains"/>
    <property type="match status" value="1"/>
</dbReference>
<dbReference type="AlphaFoldDB" id="A0A3T0N1G4"/>
<dbReference type="GO" id="GO:0003677">
    <property type="term" value="F:DNA binding"/>
    <property type="evidence" value="ECO:0007669"/>
    <property type="project" value="InterPro"/>
</dbReference>
<dbReference type="KEGG" id="sedi:EBB79_08125"/>
<gene>
    <name evidence="2" type="ORF">EBB79_08125</name>
</gene>
<dbReference type="InterPro" id="IPR001387">
    <property type="entry name" value="Cro/C1-type_HTH"/>
</dbReference>
<dbReference type="EMBL" id="CP033219">
    <property type="protein sequence ID" value="AZV77863.1"/>
    <property type="molecule type" value="Genomic_DNA"/>
</dbReference>
<evidence type="ECO:0000259" key="1">
    <source>
        <dbReference type="PROSITE" id="PS50943"/>
    </source>
</evidence>
<dbReference type="InterPro" id="IPR010982">
    <property type="entry name" value="Lambda_DNA-bd_dom_sf"/>
</dbReference>
<sequence>MTLITPQECTNKRRKLGIPQTALCELAGLRSNYICRFEGDKILEPSGKKLVAISNALRAFEIAKSNHPFVDIKELIVAAQKELPEHSKSAIRQVSQQTCAKDSVCLTKAAS</sequence>